<dbReference type="EC" id="1.1.1.133" evidence="3 6"/>
<dbReference type="RefSeq" id="WP_338732265.1">
    <property type="nucleotide sequence ID" value="NZ_CP136924.1"/>
</dbReference>
<comment type="catalytic activity">
    <reaction evidence="5">
        <text>dTDP-beta-L-rhamnose + NADP(+) = dTDP-4-dehydro-beta-L-rhamnose + NADPH + H(+)</text>
        <dbReference type="Rhea" id="RHEA:21796"/>
        <dbReference type="ChEBI" id="CHEBI:15378"/>
        <dbReference type="ChEBI" id="CHEBI:57510"/>
        <dbReference type="ChEBI" id="CHEBI:57783"/>
        <dbReference type="ChEBI" id="CHEBI:58349"/>
        <dbReference type="ChEBI" id="CHEBI:62830"/>
        <dbReference type="EC" id="1.1.1.133"/>
    </reaction>
</comment>
<dbReference type="InterPro" id="IPR036291">
    <property type="entry name" value="NAD(P)-bd_dom_sf"/>
</dbReference>
<dbReference type="Pfam" id="PF04321">
    <property type="entry name" value="RmlD_sub_bind"/>
    <property type="match status" value="1"/>
</dbReference>
<comment type="pathway">
    <text evidence="1 6">Carbohydrate biosynthesis; dTDP-L-rhamnose biosynthesis.</text>
</comment>
<organism evidence="9">
    <name type="scientific">Mangrovimonas cancribranchiae</name>
    <dbReference type="NCBI Taxonomy" id="3080055"/>
    <lineage>
        <taxon>Bacteria</taxon>
        <taxon>Pseudomonadati</taxon>
        <taxon>Bacteroidota</taxon>
        <taxon>Flavobacteriia</taxon>
        <taxon>Flavobacteriales</taxon>
        <taxon>Flavobacteriaceae</taxon>
        <taxon>Mangrovimonas</taxon>
    </lineage>
</organism>
<dbReference type="InterPro" id="IPR005913">
    <property type="entry name" value="dTDP_dehydrorham_reduct"/>
</dbReference>
<dbReference type="GO" id="GO:0005829">
    <property type="term" value="C:cytosol"/>
    <property type="evidence" value="ECO:0007669"/>
    <property type="project" value="TreeGrafter"/>
</dbReference>
<keyword evidence="6 9" id="KW-0560">Oxidoreductase</keyword>
<accession>A0AAU6P7J7</accession>
<dbReference type="GO" id="GO:0019305">
    <property type="term" value="P:dTDP-rhamnose biosynthetic process"/>
    <property type="evidence" value="ECO:0007669"/>
    <property type="project" value="TreeGrafter"/>
</dbReference>
<dbReference type="SUPFAM" id="SSF51735">
    <property type="entry name" value="NAD(P)-binding Rossmann-fold domains"/>
    <property type="match status" value="1"/>
</dbReference>
<evidence type="ECO:0000313" key="9">
    <source>
        <dbReference type="EMBL" id="WXA13098.1"/>
    </source>
</evidence>
<comment type="function">
    <text evidence="6">Catalyzes the reduction of dTDP-6-deoxy-L-lyxo-4-hexulose to yield dTDP-L-rhamnose.</text>
</comment>
<reference evidence="9 10" key="1">
    <citation type="submission" date="2023-10" db="EMBL/GenBank/DDBJ databases">
        <title>Culture-based analysis of two novel bacteria associated with mangrove crab gills.</title>
        <authorList>
            <person name="Yang X."/>
            <person name="Garuglieri E."/>
            <person name="Van Goethem M.W."/>
            <person name="Fusi M."/>
            <person name="Marasco R."/>
            <person name="Daffonchio D.G."/>
        </authorList>
    </citation>
    <scope>NUCLEOTIDE SEQUENCE</scope>
    <source>
        <strain evidence="9">UG2-1</strain>
        <strain evidence="8">UG2-2</strain>
        <strain evidence="10">UG2_2</strain>
    </source>
</reference>
<evidence type="ECO:0000256" key="2">
    <source>
        <dbReference type="ARBA" id="ARBA00010944"/>
    </source>
</evidence>
<comment type="similarity">
    <text evidence="2 6">Belongs to the dTDP-4-dehydrorhamnose reductase family.</text>
</comment>
<proteinExistence type="inferred from homology"/>
<dbReference type="InterPro" id="IPR029903">
    <property type="entry name" value="RmlD-like-bd"/>
</dbReference>
<dbReference type="KEGG" id="mcaa:R3L15_13340"/>
<evidence type="ECO:0000256" key="4">
    <source>
        <dbReference type="ARBA" id="ARBA00017099"/>
    </source>
</evidence>
<evidence type="ECO:0000256" key="1">
    <source>
        <dbReference type="ARBA" id="ARBA00004781"/>
    </source>
</evidence>
<dbReference type="Gene3D" id="3.40.50.720">
    <property type="entry name" value="NAD(P)-binding Rossmann-like Domain"/>
    <property type="match status" value="1"/>
</dbReference>
<keyword evidence="10" id="KW-1185">Reference proteome</keyword>
<name>A0AAU6P7J7_9FLAO</name>
<protein>
    <recommendedName>
        <fullName evidence="4 6">dTDP-4-dehydrorhamnose reductase</fullName>
        <ecNumber evidence="3 6">1.1.1.133</ecNumber>
    </recommendedName>
</protein>
<feature type="domain" description="RmlD-like substrate binding" evidence="7">
    <location>
        <begin position="4"/>
        <end position="283"/>
    </location>
</feature>
<dbReference type="EMBL" id="CP136924">
    <property type="protein sequence ID" value="WXA01742.1"/>
    <property type="molecule type" value="Genomic_DNA"/>
</dbReference>
<dbReference type="GO" id="GO:0008831">
    <property type="term" value="F:dTDP-4-dehydrorhamnose reductase activity"/>
    <property type="evidence" value="ECO:0007669"/>
    <property type="project" value="UniProtKB-EC"/>
</dbReference>
<keyword evidence="6" id="KW-0521">NADP</keyword>
<sequence length="284" mass="32185">MVLRILVTGSQGQLGQCLQDVVLKNNSSIEFVFLSSSDLDITNTDQLENAFQTENFDFCVNCAAYTAVDVAEENQELAFKVNAEGVKNIAEVCKKHNTTLIHISTDFVFDGKNRTPYKETNTTTPINIYGESKLTGEIFLQDILDRYFIIRTSWLYSEYGHNFVKTMLRLFKEKDALNVVDDQIGSPTYAGDLAKFIYYIISSQSTNYGVYHFSNLGETSWFGFAKKIKELSKLHVKIIPIASSEFPTKAVRPNYSVLSTKKVEETFSYGLINWENSLQNMLAI</sequence>
<dbReference type="NCBIfam" id="TIGR01214">
    <property type="entry name" value="rmlD"/>
    <property type="match status" value="1"/>
</dbReference>
<dbReference type="AlphaFoldDB" id="A0AAU6P7J7"/>
<dbReference type="PANTHER" id="PTHR10491:SF4">
    <property type="entry name" value="METHIONINE ADENOSYLTRANSFERASE 2 SUBUNIT BETA"/>
    <property type="match status" value="1"/>
</dbReference>
<evidence type="ECO:0000313" key="10">
    <source>
        <dbReference type="Proteomes" id="UP001368318"/>
    </source>
</evidence>
<dbReference type="Gene3D" id="3.90.25.10">
    <property type="entry name" value="UDP-galactose 4-epimerase, domain 1"/>
    <property type="match status" value="1"/>
</dbReference>
<dbReference type="EMBL" id="CP136925">
    <property type="protein sequence ID" value="WXA13098.1"/>
    <property type="molecule type" value="Genomic_DNA"/>
</dbReference>
<dbReference type="CDD" id="cd05254">
    <property type="entry name" value="dTDP_HR_like_SDR_e"/>
    <property type="match status" value="1"/>
</dbReference>
<dbReference type="PANTHER" id="PTHR10491">
    <property type="entry name" value="DTDP-4-DEHYDRORHAMNOSE REDUCTASE"/>
    <property type="match status" value="1"/>
</dbReference>
<evidence type="ECO:0000259" key="7">
    <source>
        <dbReference type="Pfam" id="PF04321"/>
    </source>
</evidence>
<evidence type="ECO:0000256" key="5">
    <source>
        <dbReference type="ARBA" id="ARBA00048200"/>
    </source>
</evidence>
<evidence type="ECO:0000256" key="3">
    <source>
        <dbReference type="ARBA" id="ARBA00012929"/>
    </source>
</evidence>
<gene>
    <name evidence="9" type="primary">rfbD</name>
    <name evidence="9" type="ORF">R3L15_13340</name>
    <name evidence="8" type="ORF">R3L16_08250</name>
</gene>
<evidence type="ECO:0000256" key="6">
    <source>
        <dbReference type="RuleBase" id="RU364082"/>
    </source>
</evidence>
<evidence type="ECO:0000313" key="8">
    <source>
        <dbReference type="EMBL" id="WXA01742.1"/>
    </source>
</evidence>
<dbReference type="Proteomes" id="UP001368318">
    <property type="component" value="Chromosome"/>
</dbReference>